<dbReference type="AlphaFoldDB" id="A0A8C0QCL2"/>
<dbReference type="InterPro" id="IPR036249">
    <property type="entry name" value="Thioredoxin-like_sf"/>
</dbReference>
<organism evidence="4 5">
    <name type="scientific">Canis lupus familiaris</name>
    <name type="common">Dog</name>
    <name type="synonym">Canis familiaris</name>
    <dbReference type="NCBI Taxonomy" id="9615"/>
    <lineage>
        <taxon>Eukaryota</taxon>
        <taxon>Metazoa</taxon>
        <taxon>Chordata</taxon>
        <taxon>Craniata</taxon>
        <taxon>Vertebrata</taxon>
        <taxon>Euteleostomi</taxon>
        <taxon>Mammalia</taxon>
        <taxon>Eutheria</taxon>
        <taxon>Laurasiatheria</taxon>
        <taxon>Carnivora</taxon>
        <taxon>Caniformia</taxon>
        <taxon>Canidae</taxon>
        <taxon>Canis</taxon>
    </lineage>
</organism>
<dbReference type="InterPro" id="IPR017937">
    <property type="entry name" value="Thioredoxin_CS"/>
</dbReference>
<dbReference type="Gene3D" id="3.40.30.10">
    <property type="entry name" value="Glutaredoxin"/>
    <property type="match status" value="1"/>
</dbReference>
<dbReference type="PANTHER" id="PTHR43601">
    <property type="entry name" value="THIOREDOXIN, MITOCHONDRIAL"/>
    <property type="match status" value="1"/>
</dbReference>
<evidence type="ECO:0000313" key="5">
    <source>
        <dbReference type="Proteomes" id="UP000694542"/>
    </source>
</evidence>
<dbReference type="InterPro" id="IPR013766">
    <property type="entry name" value="Thioredoxin_domain"/>
</dbReference>
<proteinExistence type="inferred from homology"/>
<feature type="domain" description="Thioredoxin" evidence="3">
    <location>
        <begin position="348"/>
        <end position="480"/>
    </location>
</feature>
<reference evidence="4" key="1">
    <citation type="submission" date="2018-10" db="EMBL/GenBank/DDBJ databases">
        <title>De novo assembly of a Great Dane genome.</title>
        <authorList>
            <person name="Kidd J.M."/>
            <person name="Pendleton A.L."/>
            <person name="Shen F."/>
            <person name="Emery S."/>
        </authorList>
    </citation>
    <scope>NUCLEOTIDE SEQUENCE [LARGE SCALE GENOMIC DNA]</scope>
    <source>
        <strain evidence="4">Great Dane</strain>
    </source>
</reference>
<dbReference type="PROSITE" id="PS00194">
    <property type="entry name" value="THIOREDOXIN_1"/>
    <property type="match status" value="1"/>
</dbReference>
<feature type="compositionally biased region" description="Pro residues" evidence="2">
    <location>
        <begin position="155"/>
        <end position="167"/>
    </location>
</feature>
<protein>
    <recommendedName>
        <fullName evidence="3">Thioredoxin domain-containing protein</fullName>
    </recommendedName>
</protein>
<evidence type="ECO:0000313" key="4">
    <source>
        <dbReference type="Ensembl" id="ENSCAFP00040006761.1"/>
    </source>
</evidence>
<name>A0A8C0QCL2_CANLF</name>
<dbReference type="CDD" id="cd02947">
    <property type="entry name" value="TRX_family"/>
    <property type="match status" value="1"/>
</dbReference>
<feature type="region of interest" description="Disordered" evidence="2">
    <location>
        <begin position="236"/>
        <end position="274"/>
    </location>
</feature>
<comment type="similarity">
    <text evidence="1">Belongs to the thioredoxin family.</text>
</comment>
<dbReference type="Pfam" id="PF00085">
    <property type="entry name" value="Thioredoxin"/>
    <property type="match status" value="1"/>
</dbReference>
<feature type="compositionally biased region" description="Basic residues" evidence="2">
    <location>
        <begin position="16"/>
        <end position="26"/>
    </location>
</feature>
<feature type="region of interest" description="Disordered" evidence="2">
    <location>
        <begin position="117"/>
        <end position="194"/>
    </location>
</feature>
<evidence type="ECO:0000256" key="2">
    <source>
        <dbReference type="SAM" id="MobiDB-lite"/>
    </source>
</evidence>
<feature type="region of interest" description="Disordered" evidence="2">
    <location>
        <begin position="1"/>
        <end position="90"/>
    </location>
</feature>
<dbReference type="SUPFAM" id="SSF52833">
    <property type="entry name" value="Thioredoxin-like"/>
    <property type="match status" value="1"/>
</dbReference>
<dbReference type="PROSITE" id="PS51352">
    <property type="entry name" value="THIOREDOXIN_2"/>
    <property type="match status" value="1"/>
</dbReference>
<sequence length="482" mass="51804">IGEASRGGDVGVRRGPPQRRRVRGRRGRSESPGPRGPPRTTATAWPPGQTRAPATPRDRLEASPAGQVTDWAQRSCQGPRQGGCPKPRGRAGASSFLGVFSPQPALRLRNRACLPRNGAGVLGSSSFRRAPRQRGAAQELQRPGHAPSRPFRSWTPPPPPLPDPPLGPARLFRPRPRGPPLFRAPEGPPLLPVLPPANPPPLPFSLPLPHQKPVFRSLTEAPPLPLCRLPPSPLVGNPSHPSSCGEKRSGLPVPGSDVRKALPPEVTKGVPLTGGEGRAVSASLRSGCREMAQRLLLRRFLASVISRKPPQGRWAPLTCRALPCSPGHLTATPTQARSIYTTRVCTTTFNIQDGPDFQDRVVNSETPVVVDFHAQWCGPCKILGPRLEKVVAKQHGKVVMAKVDIDDHTDLALEYEVLGPGQREPSSLLPSSDRKRGPVPLSGFISPGSALMRPAQVEVPPPASPRGARVRIGWLPVALEWE</sequence>
<feature type="region of interest" description="Disordered" evidence="2">
    <location>
        <begin position="421"/>
        <end position="440"/>
    </location>
</feature>
<reference evidence="4" key="2">
    <citation type="submission" date="2025-08" db="UniProtKB">
        <authorList>
            <consortium name="Ensembl"/>
        </authorList>
    </citation>
    <scope>IDENTIFICATION</scope>
</reference>
<accession>A0A8C0QCL2</accession>
<dbReference type="Ensembl" id="ENSCAFT00040007737.1">
    <property type="protein sequence ID" value="ENSCAFP00040006761.1"/>
    <property type="gene ID" value="ENSCAFG00040004042.1"/>
</dbReference>
<evidence type="ECO:0000259" key="3">
    <source>
        <dbReference type="PROSITE" id="PS51352"/>
    </source>
</evidence>
<dbReference type="PANTHER" id="PTHR43601:SF3">
    <property type="entry name" value="THIOREDOXIN, MITOCHONDRIAL"/>
    <property type="match status" value="1"/>
</dbReference>
<evidence type="ECO:0000256" key="1">
    <source>
        <dbReference type="ARBA" id="ARBA00008987"/>
    </source>
</evidence>
<dbReference type="Proteomes" id="UP000694542">
    <property type="component" value="Chromosome 10"/>
</dbReference>